<comment type="similarity">
    <text evidence="1">Belongs to the aldo/keto reductase family.</text>
</comment>
<keyword evidence="8" id="KW-1185">Reference proteome</keyword>
<evidence type="ECO:0000256" key="5">
    <source>
        <dbReference type="PIRSR" id="PIRSR000097-3"/>
    </source>
</evidence>
<dbReference type="OrthoDB" id="416253at2759"/>
<evidence type="ECO:0000256" key="1">
    <source>
        <dbReference type="ARBA" id="ARBA00007905"/>
    </source>
</evidence>
<dbReference type="Gene3D" id="3.20.20.100">
    <property type="entry name" value="NADP-dependent oxidoreductase domain"/>
    <property type="match status" value="1"/>
</dbReference>
<dbReference type="GO" id="GO:0016491">
    <property type="term" value="F:oxidoreductase activity"/>
    <property type="evidence" value="ECO:0007669"/>
    <property type="project" value="UniProtKB-KW"/>
</dbReference>
<organism evidence="7 8">
    <name type="scientific">Clytia hemisphaerica</name>
    <dbReference type="NCBI Taxonomy" id="252671"/>
    <lineage>
        <taxon>Eukaryota</taxon>
        <taxon>Metazoa</taxon>
        <taxon>Cnidaria</taxon>
        <taxon>Hydrozoa</taxon>
        <taxon>Hydroidolina</taxon>
        <taxon>Leptothecata</taxon>
        <taxon>Obeliida</taxon>
        <taxon>Clytiidae</taxon>
        <taxon>Clytia</taxon>
    </lineage>
</organism>
<dbReference type="PROSITE" id="PS00798">
    <property type="entry name" value="ALDOKETO_REDUCTASE_1"/>
    <property type="match status" value="1"/>
</dbReference>
<feature type="binding site" evidence="4">
    <location>
        <position position="119"/>
    </location>
    <ligand>
        <name>substrate</name>
    </ligand>
</feature>
<dbReference type="PANTHER" id="PTHR43827:SF13">
    <property type="entry name" value="ALDO_KETO REDUCTASE FAMILY PROTEIN"/>
    <property type="match status" value="1"/>
</dbReference>
<feature type="domain" description="NADP-dependent oxidoreductase" evidence="6">
    <location>
        <begin position="26"/>
        <end position="270"/>
    </location>
</feature>
<dbReference type="EnsemblMetazoa" id="CLYHEMT017493.2">
    <property type="protein sequence ID" value="CLYHEMP017493.2"/>
    <property type="gene ID" value="CLYHEMG017493"/>
</dbReference>
<evidence type="ECO:0000256" key="4">
    <source>
        <dbReference type="PIRSR" id="PIRSR000097-2"/>
    </source>
</evidence>
<dbReference type="InterPro" id="IPR036812">
    <property type="entry name" value="NAD(P)_OxRdtase_dom_sf"/>
</dbReference>
<dbReference type="PANTHER" id="PTHR43827">
    <property type="entry name" value="2,5-DIKETO-D-GLUCONIC ACID REDUCTASE"/>
    <property type="match status" value="1"/>
</dbReference>
<evidence type="ECO:0000313" key="7">
    <source>
        <dbReference type="EnsemblMetazoa" id="CLYHEMP017493.2"/>
    </source>
</evidence>
<dbReference type="PROSITE" id="PS00062">
    <property type="entry name" value="ALDOKETO_REDUCTASE_2"/>
    <property type="match status" value="1"/>
</dbReference>
<dbReference type="PRINTS" id="PR00069">
    <property type="entry name" value="ALDKETRDTASE"/>
</dbReference>
<feature type="active site" description="Proton donor" evidence="3">
    <location>
        <position position="61"/>
    </location>
</feature>
<proteinExistence type="inferred from homology"/>
<reference evidence="7" key="1">
    <citation type="submission" date="2021-01" db="UniProtKB">
        <authorList>
            <consortium name="EnsemblMetazoa"/>
        </authorList>
    </citation>
    <scope>IDENTIFICATION</scope>
</reference>
<protein>
    <recommendedName>
        <fullName evidence="6">NADP-dependent oxidoreductase domain-containing protein</fullName>
    </recommendedName>
</protein>
<dbReference type="Pfam" id="PF00248">
    <property type="entry name" value="Aldo_ket_red"/>
    <property type="match status" value="1"/>
</dbReference>
<dbReference type="FunFam" id="3.20.20.100:FF:000015">
    <property type="entry name" value="Oxidoreductase, aldo/keto reductase family"/>
    <property type="match status" value="1"/>
</dbReference>
<dbReference type="SUPFAM" id="SSF51430">
    <property type="entry name" value="NAD(P)-linked oxidoreductase"/>
    <property type="match status" value="1"/>
</dbReference>
<dbReference type="Proteomes" id="UP000594262">
    <property type="component" value="Unplaced"/>
</dbReference>
<evidence type="ECO:0000256" key="2">
    <source>
        <dbReference type="ARBA" id="ARBA00023002"/>
    </source>
</evidence>
<dbReference type="InterPro" id="IPR023210">
    <property type="entry name" value="NADP_OxRdtase_dom"/>
</dbReference>
<evidence type="ECO:0000256" key="3">
    <source>
        <dbReference type="PIRSR" id="PIRSR000097-1"/>
    </source>
</evidence>
<dbReference type="CDD" id="cd19071">
    <property type="entry name" value="AKR_AKR1-5-like"/>
    <property type="match status" value="1"/>
</dbReference>
<dbReference type="InterPro" id="IPR020471">
    <property type="entry name" value="AKR"/>
</dbReference>
<accession>A0A7M5X429</accession>
<evidence type="ECO:0000313" key="8">
    <source>
        <dbReference type="Proteomes" id="UP000594262"/>
    </source>
</evidence>
<evidence type="ECO:0000259" key="6">
    <source>
        <dbReference type="Pfam" id="PF00248"/>
    </source>
</evidence>
<dbReference type="PIRSF" id="PIRSF000097">
    <property type="entry name" value="AKR"/>
    <property type="match status" value="1"/>
</dbReference>
<keyword evidence="2" id="KW-0560">Oxidoreductase</keyword>
<name>A0A7M5X429_9CNID</name>
<sequence length="302" mass="33825">REIKIKMTSINETVKLGDGNKIPLLGFGCLDIGERGEETGYNAVLTALKAGYRLVDTAAAYGNEESVGKALKDGSIKREEMFVVTKLHPGKHGFESVKESLEDSLRKLGLEYVDLFLIHTPVPGRVLESWKSLIELKKEGKTKSIGVSNFNGDHIQAILDAGLEKPAINQFELHPVFRRDEVVKYCRDNGITIMAYCPLARGRFLKPGDCPLIEEIATKLNKSVSKIFLHWALQNQFVIIPKSANVGRIRDNSELFDFEISKKDMTRIANMDMDISVCEASAVMKFPWNHIKDFDKPGEVDI</sequence>
<dbReference type="InterPro" id="IPR018170">
    <property type="entry name" value="Aldo/ket_reductase_CS"/>
</dbReference>
<dbReference type="AlphaFoldDB" id="A0A7M5X429"/>
<feature type="site" description="Lowers pKa of active site Tyr" evidence="5">
    <location>
        <position position="86"/>
    </location>
</feature>